<evidence type="ECO:0000256" key="1">
    <source>
        <dbReference type="SAM" id="Coils"/>
    </source>
</evidence>
<proteinExistence type="predicted"/>
<dbReference type="EMBL" id="CP117167">
    <property type="protein sequence ID" value="WCT13500.1"/>
    <property type="molecule type" value="Genomic_DNA"/>
</dbReference>
<keyword evidence="1" id="KW-0175">Coiled coil</keyword>
<evidence type="ECO:0000313" key="3">
    <source>
        <dbReference type="Proteomes" id="UP001216139"/>
    </source>
</evidence>
<feature type="coiled-coil region" evidence="1">
    <location>
        <begin position="242"/>
        <end position="295"/>
    </location>
</feature>
<accession>A0ABY7TAH0</accession>
<evidence type="ECO:0000313" key="2">
    <source>
        <dbReference type="EMBL" id="WCT13500.1"/>
    </source>
</evidence>
<gene>
    <name evidence="2" type="ORF">PQO05_06070</name>
</gene>
<organism evidence="2 3">
    <name type="scientific">Mucilaginibacter jinjuensis</name>
    <dbReference type="NCBI Taxonomy" id="1176721"/>
    <lineage>
        <taxon>Bacteria</taxon>
        <taxon>Pseudomonadati</taxon>
        <taxon>Bacteroidota</taxon>
        <taxon>Sphingobacteriia</taxon>
        <taxon>Sphingobacteriales</taxon>
        <taxon>Sphingobacteriaceae</taxon>
        <taxon>Mucilaginibacter</taxon>
    </lineage>
</organism>
<dbReference type="Proteomes" id="UP001216139">
    <property type="component" value="Chromosome"/>
</dbReference>
<reference evidence="2 3" key="1">
    <citation type="submission" date="2023-02" db="EMBL/GenBank/DDBJ databases">
        <title>Genome sequence of Mucilaginibacter jinjuensis strain KACC 16571.</title>
        <authorList>
            <person name="Kim S."/>
            <person name="Heo J."/>
            <person name="Kwon S.-W."/>
        </authorList>
    </citation>
    <scope>NUCLEOTIDE SEQUENCE [LARGE SCALE GENOMIC DNA]</scope>
    <source>
        <strain evidence="2 3">KACC 16571</strain>
    </source>
</reference>
<sequence>MIKLSREEIYQMVWEQPMIDIAKKYVVSDVGFRKICLRMNIPIPRVGHWAKMRAGYKERRPGLPLKTKGETFIYLEERPPDQAVKKASKYLKLTKELSVEKLPFKVPDRLTNPDPLILAAKESLGKKKDINYPGMAVTGKRQLDIRVSPVFVGRALRFMDTLIKCVRARGYRYETLDDGNYVVIRDVKLRVCFRELTTKYEVNNQPYQNFEWRPNGVIAFRLDGRPRSEWKDLKNQLLEDQLPKVLAKLELAARQKEEEEEKTRLWQQNWELRRKEEAERQMRKAKELKDFKKLVKDARRWQTAQLIRNYIAVNTEADGEWIDWANRKADWIDPKMIFKDEWLSEIDKDSI</sequence>
<keyword evidence="3" id="KW-1185">Reference proteome</keyword>
<name>A0ABY7TAH0_9SPHI</name>
<protein>
    <submittedName>
        <fullName evidence="2">Uncharacterized protein</fullName>
    </submittedName>
</protein>
<dbReference type="RefSeq" id="WP_273631809.1">
    <property type="nucleotide sequence ID" value="NZ_CP117167.1"/>
</dbReference>